<organism evidence="6 7">
    <name type="scientific">Pelosinus fermentans JBW45</name>
    <dbReference type="NCBI Taxonomy" id="1192197"/>
    <lineage>
        <taxon>Bacteria</taxon>
        <taxon>Bacillati</taxon>
        <taxon>Bacillota</taxon>
        <taxon>Negativicutes</taxon>
        <taxon>Selenomonadales</taxon>
        <taxon>Sporomusaceae</taxon>
        <taxon>Pelosinus</taxon>
    </lineage>
</organism>
<evidence type="ECO:0000256" key="3">
    <source>
        <dbReference type="ARBA" id="ARBA00022801"/>
    </source>
</evidence>
<dbReference type="PANTHER" id="PTHR46233">
    <property type="entry name" value="HYDROXYACYLGLUTATHIONE HYDROLASE GLOC"/>
    <property type="match status" value="1"/>
</dbReference>
<dbReference type="InterPro" id="IPR051453">
    <property type="entry name" value="MBL_Glyoxalase_II"/>
</dbReference>
<dbReference type="RefSeq" id="WP_007960986.1">
    <property type="nucleotide sequence ID" value="NZ_CP010978.1"/>
</dbReference>
<dbReference type="HOGENOM" id="CLU_030571_5_3_9"/>
<gene>
    <name evidence="6" type="ORF">JBW_00057</name>
</gene>
<comment type="cofactor">
    <cofactor evidence="1">
        <name>Zn(2+)</name>
        <dbReference type="ChEBI" id="CHEBI:29105"/>
    </cofactor>
</comment>
<keyword evidence="4" id="KW-0862">Zinc</keyword>
<dbReference type="CDD" id="cd16275">
    <property type="entry name" value="BaeB-like_MBL-fold"/>
    <property type="match status" value="1"/>
</dbReference>
<accession>I9NK98</accession>
<evidence type="ECO:0000313" key="6">
    <source>
        <dbReference type="EMBL" id="AJQ25411.1"/>
    </source>
</evidence>
<dbReference type="KEGG" id="pft:JBW_00057"/>
<dbReference type="InterPro" id="IPR036866">
    <property type="entry name" value="RibonucZ/Hydroxyglut_hydro"/>
</dbReference>
<evidence type="ECO:0000256" key="2">
    <source>
        <dbReference type="ARBA" id="ARBA00022723"/>
    </source>
</evidence>
<keyword evidence="2" id="KW-0479">Metal-binding</keyword>
<dbReference type="InterPro" id="IPR001279">
    <property type="entry name" value="Metallo-B-lactamas"/>
</dbReference>
<dbReference type="Pfam" id="PF00753">
    <property type="entry name" value="Lactamase_B"/>
    <property type="match status" value="1"/>
</dbReference>
<dbReference type="GO" id="GO:0016787">
    <property type="term" value="F:hydrolase activity"/>
    <property type="evidence" value="ECO:0007669"/>
    <property type="project" value="UniProtKB-KW"/>
</dbReference>
<dbReference type="Gene3D" id="3.60.15.10">
    <property type="entry name" value="Ribonuclease Z/Hydroxyacylglutathione hydrolase-like"/>
    <property type="match status" value="1"/>
</dbReference>
<dbReference type="SMART" id="SM00849">
    <property type="entry name" value="Lactamase_B"/>
    <property type="match status" value="1"/>
</dbReference>
<dbReference type="Proteomes" id="UP000005361">
    <property type="component" value="Chromosome"/>
</dbReference>
<feature type="domain" description="Metallo-beta-lactamase" evidence="5">
    <location>
        <begin position="17"/>
        <end position="180"/>
    </location>
</feature>
<sequence length="224" mass="25492">MNSFQVYQLYLKSMFFKNYCYIIIDTTTNFTAIIDPAWELTTIEKLLKKINANLVTILLTHSHFDHVNLVKPLLEKYDSQVVMSAKEIDYYKFTCRNLTPIENGDSLKLGNTDIKCLLTPGHTAGSTCFLLSDSLFTGDTIFTEGCGSCNTAGGNPEEMYSSIQMIKNTVPPDISIYPGHSFGKTPGHSLSHLLKENIYFHIDKLEHFISFRMRKNQNNLLDFH</sequence>
<reference evidence="6 7" key="1">
    <citation type="journal article" date="2015" name="Genome Announc.">
        <title>Complete Genome Sequence of Pelosinus fermentans JBW45, a Member of a Remarkably Competitive Group of Negativicutes in the Firmicutes Phylum.</title>
        <authorList>
            <person name="De Leon K.B."/>
            <person name="Utturkar S.M."/>
            <person name="Camilleri L.B."/>
            <person name="Elias D.A."/>
            <person name="Arkin A.P."/>
            <person name="Fields M.W."/>
            <person name="Brown S.D."/>
            <person name="Wall J.D."/>
        </authorList>
    </citation>
    <scope>NUCLEOTIDE SEQUENCE [LARGE SCALE GENOMIC DNA]</scope>
    <source>
        <strain evidence="6 7">JBW45</strain>
    </source>
</reference>
<name>I9NK98_9FIRM</name>
<dbReference type="OrthoDB" id="9802248at2"/>
<protein>
    <submittedName>
        <fullName evidence="6">Beta-lactamase domain protein</fullName>
    </submittedName>
</protein>
<evidence type="ECO:0000313" key="7">
    <source>
        <dbReference type="Proteomes" id="UP000005361"/>
    </source>
</evidence>
<dbReference type="STRING" id="1192197.JBW_00057"/>
<dbReference type="PANTHER" id="PTHR46233:SF3">
    <property type="entry name" value="HYDROXYACYLGLUTATHIONE HYDROLASE GLOC"/>
    <property type="match status" value="1"/>
</dbReference>
<evidence type="ECO:0000259" key="5">
    <source>
        <dbReference type="SMART" id="SM00849"/>
    </source>
</evidence>
<evidence type="ECO:0000256" key="1">
    <source>
        <dbReference type="ARBA" id="ARBA00001947"/>
    </source>
</evidence>
<dbReference type="GO" id="GO:0046872">
    <property type="term" value="F:metal ion binding"/>
    <property type="evidence" value="ECO:0007669"/>
    <property type="project" value="UniProtKB-KW"/>
</dbReference>
<keyword evidence="3" id="KW-0378">Hydrolase</keyword>
<proteinExistence type="predicted"/>
<dbReference type="AlphaFoldDB" id="I9NK98"/>
<dbReference type="SUPFAM" id="SSF56281">
    <property type="entry name" value="Metallo-hydrolase/oxidoreductase"/>
    <property type="match status" value="1"/>
</dbReference>
<reference evidence="7" key="2">
    <citation type="submission" date="2015-02" db="EMBL/GenBank/DDBJ databases">
        <title>Complete Genome Sequence of Pelosinus fermentans JBW45.</title>
        <authorList>
            <person name="De Leon K.B."/>
            <person name="Utturkar S.M."/>
            <person name="Camilleri L.B."/>
            <person name="Arkin A.P."/>
            <person name="Fields M.W."/>
            <person name="Brown S.D."/>
            <person name="Wall J.D."/>
        </authorList>
    </citation>
    <scope>NUCLEOTIDE SEQUENCE [LARGE SCALE GENOMIC DNA]</scope>
    <source>
        <strain evidence="7">JBW45</strain>
    </source>
</reference>
<evidence type="ECO:0000256" key="4">
    <source>
        <dbReference type="ARBA" id="ARBA00022833"/>
    </source>
</evidence>
<dbReference type="EMBL" id="CP010978">
    <property type="protein sequence ID" value="AJQ25411.1"/>
    <property type="molecule type" value="Genomic_DNA"/>
</dbReference>